<keyword evidence="3" id="KW-0663">Pyridoxal phosphate</keyword>
<evidence type="ECO:0000313" key="8">
    <source>
        <dbReference type="Proteomes" id="UP000199155"/>
    </source>
</evidence>
<dbReference type="InterPro" id="IPR051798">
    <property type="entry name" value="Class-II_PLP-Dep_Aminotrans"/>
</dbReference>
<dbReference type="PANTHER" id="PTHR43525:SF1">
    <property type="entry name" value="PROTEIN MALY"/>
    <property type="match status" value="1"/>
</dbReference>
<dbReference type="EMBL" id="FNFF01000008">
    <property type="protein sequence ID" value="SDK50510.1"/>
    <property type="molecule type" value="Genomic_DNA"/>
</dbReference>
<dbReference type="Gene3D" id="3.40.640.10">
    <property type="entry name" value="Type I PLP-dependent aspartate aminotransferase-like (Major domain)"/>
    <property type="match status" value="1"/>
</dbReference>
<dbReference type="EC" id="4.4.1.13" evidence="2"/>
<evidence type="ECO:0000256" key="2">
    <source>
        <dbReference type="ARBA" id="ARBA00012224"/>
    </source>
</evidence>
<dbReference type="Proteomes" id="UP000199155">
    <property type="component" value="Unassembled WGS sequence"/>
</dbReference>
<feature type="domain" description="Aminotransferase class I/classII large" evidence="6">
    <location>
        <begin position="23"/>
        <end position="130"/>
    </location>
</feature>
<dbReference type="PANTHER" id="PTHR43525">
    <property type="entry name" value="PROTEIN MALY"/>
    <property type="match status" value="1"/>
</dbReference>
<accession>A0A1G9CFS9</accession>
<evidence type="ECO:0000259" key="6">
    <source>
        <dbReference type="Pfam" id="PF00155"/>
    </source>
</evidence>
<reference evidence="7 8" key="1">
    <citation type="submission" date="2016-10" db="EMBL/GenBank/DDBJ databases">
        <authorList>
            <person name="de Groot N.N."/>
        </authorList>
    </citation>
    <scope>NUCLEOTIDE SEQUENCE [LARGE SCALE GENOMIC DNA]</scope>
    <source>
        <strain evidence="7 8">CGMCC 4.5727</strain>
    </source>
</reference>
<keyword evidence="4 7" id="KW-0456">Lyase</keyword>
<dbReference type="AlphaFoldDB" id="A0A1G9CFS9"/>
<dbReference type="InterPro" id="IPR015422">
    <property type="entry name" value="PyrdxlP-dep_Trfase_small"/>
</dbReference>
<evidence type="ECO:0000256" key="1">
    <source>
        <dbReference type="ARBA" id="ARBA00001933"/>
    </source>
</evidence>
<evidence type="ECO:0000256" key="5">
    <source>
        <dbReference type="ARBA" id="ARBA00037974"/>
    </source>
</evidence>
<dbReference type="Gene3D" id="3.90.1150.10">
    <property type="entry name" value="Aspartate Aminotransferase, domain 1"/>
    <property type="match status" value="1"/>
</dbReference>
<evidence type="ECO:0000256" key="3">
    <source>
        <dbReference type="ARBA" id="ARBA00022898"/>
    </source>
</evidence>
<dbReference type="InterPro" id="IPR015421">
    <property type="entry name" value="PyrdxlP-dep_Trfase_major"/>
</dbReference>
<protein>
    <recommendedName>
        <fullName evidence="2">cysteine-S-conjugate beta-lyase</fullName>
        <ecNumber evidence="2">4.4.1.13</ecNumber>
    </recommendedName>
</protein>
<gene>
    <name evidence="7" type="ORF">SAMN05421806_108107</name>
</gene>
<dbReference type="InterPro" id="IPR015424">
    <property type="entry name" value="PyrdxlP-dep_Trfase"/>
</dbReference>
<proteinExistence type="inferred from homology"/>
<dbReference type="SUPFAM" id="SSF53383">
    <property type="entry name" value="PLP-dependent transferases"/>
    <property type="match status" value="1"/>
</dbReference>
<organism evidence="7 8">
    <name type="scientific">Streptomyces indicus</name>
    <dbReference type="NCBI Taxonomy" id="417292"/>
    <lineage>
        <taxon>Bacteria</taxon>
        <taxon>Bacillati</taxon>
        <taxon>Actinomycetota</taxon>
        <taxon>Actinomycetes</taxon>
        <taxon>Kitasatosporales</taxon>
        <taxon>Streptomycetaceae</taxon>
        <taxon>Streptomyces</taxon>
    </lineage>
</organism>
<dbReference type="Pfam" id="PF00155">
    <property type="entry name" value="Aminotran_1_2"/>
    <property type="match status" value="1"/>
</dbReference>
<name>A0A1G9CFS9_9ACTN</name>
<dbReference type="GO" id="GO:0047804">
    <property type="term" value="F:cysteine-S-conjugate beta-lyase activity"/>
    <property type="evidence" value="ECO:0007669"/>
    <property type="project" value="UniProtKB-EC"/>
</dbReference>
<comment type="cofactor">
    <cofactor evidence="1">
        <name>pyridoxal 5'-phosphate</name>
        <dbReference type="ChEBI" id="CHEBI:597326"/>
    </cofactor>
</comment>
<comment type="similarity">
    <text evidence="5">Belongs to the class-II pyridoxal-phosphate-dependent aminotransferase family. MalY/PatB cystathionine beta-lyase subfamily.</text>
</comment>
<dbReference type="STRING" id="417292.SAMN05421806_108107"/>
<sequence>MGPGSVAELGPFAWSEADQGLCAEHGVAAVLSLVGHIAAYRDGEGWLNELCGYVRGNLRMVAGRLSAVGLDWQPPQAGYLAWIDLRPLGIHEDEPLRRELIEREKVAIMPGGAYGAPGFVRLNVGCPRAKAGADALVRAVRRLTA</sequence>
<evidence type="ECO:0000256" key="4">
    <source>
        <dbReference type="ARBA" id="ARBA00023239"/>
    </source>
</evidence>
<dbReference type="GO" id="GO:0030170">
    <property type="term" value="F:pyridoxal phosphate binding"/>
    <property type="evidence" value="ECO:0007669"/>
    <property type="project" value="InterPro"/>
</dbReference>
<keyword evidence="8" id="KW-1185">Reference proteome</keyword>
<evidence type="ECO:0000313" key="7">
    <source>
        <dbReference type="EMBL" id="SDK50510.1"/>
    </source>
</evidence>
<dbReference type="InterPro" id="IPR004839">
    <property type="entry name" value="Aminotransferase_I/II_large"/>
</dbReference>